<accession>A0A7X2N427</accession>
<proteinExistence type="predicted"/>
<dbReference type="SFLD" id="SFLDG01129">
    <property type="entry name" value="C1.5:_HAD__Beta-PGM__Phosphata"/>
    <property type="match status" value="1"/>
</dbReference>
<dbReference type="InterPro" id="IPR023198">
    <property type="entry name" value="PGP-like_dom2"/>
</dbReference>
<dbReference type="Gene3D" id="1.10.150.240">
    <property type="entry name" value="Putative phosphatase, domain 2"/>
    <property type="match status" value="1"/>
</dbReference>
<dbReference type="AlphaFoldDB" id="A0A7X2N427"/>
<dbReference type="PRINTS" id="PR00413">
    <property type="entry name" value="HADHALOGNASE"/>
</dbReference>
<protein>
    <submittedName>
        <fullName evidence="1">HAD family phosphatase</fullName>
    </submittedName>
</protein>
<dbReference type="SUPFAM" id="SSF56784">
    <property type="entry name" value="HAD-like"/>
    <property type="match status" value="1"/>
</dbReference>
<dbReference type="Gene3D" id="3.40.50.1000">
    <property type="entry name" value="HAD superfamily/HAD-like"/>
    <property type="match status" value="1"/>
</dbReference>
<dbReference type="InterPro" id="IPR023214">
    <property type="entry name" value="HAD_sf"/>
</dbReference>
<evidence type="ECO:0000313" key="1">
    <source>
        <dbReference type="EMBL" id="MSS02055.1"/>
    </source>
</evidence>
<keyword evidence="2" id="KW-1185">Reference proteome</keyword>
<organism evidence="1 2">
    <name type="scientific">Floccifex porci</name>
    <dbReference type="NCBI Taxonomy" id="2606629"/>
    <lineage>
        <taxon>Bacteria</taxon>
        <taxon>Bacillati</taxon>
        <taxon>Bacillota</taxon>
        <taxon>Erysipelotrichia</taxon>
        <taxon>Erysipelotrichales</taxon>
        <taxon>Erysipelotrichaceae</taxon>
        <taxon>Floccifex</taxon>
    </lineage>
</organism>
<dbReference type="PANTHER" id="PTHR18901">
    <property type="entry name" value="2-DEOXYGLUCOSE-6-PHOSPHATE PHOSPHATASE 2"/>
    <property type="match status" value="1"/>
</dbReference>
<dbReference type="InterPro" id="IPR041492">
    <property type="entry name" value="HAD_2"/>
</dbReference>
<reference evidence="1 2" key="1">
    <citation type="submission" date="2019-08" db="EMBL/GenBank/DDBJ databases">
        <title>In-depth cultivation of the pig gut microbiome towards novel bacterial diversity and tailored functional studies.</title>
        <authorList>
            <person name="Wylensek D."/>
            <person name="Hitch T.C.A."/>
            <person name="Clavel T."/>
        </authorList>
    </citation>
    <scope>NUCLEOTIDE SEQUENCE [LARGE SCALE GENOMIC DNA]</scope>
    <source>
        <strain evidence="1 2">LKV-178-WT-2G</strain>
    </source>
</reference>
<dbReference type="Pfam" id="PF13419">
    <property type="entry name" value="HAD_2"/>
    <property type="match status" value="1"/>
</dbReference>
<sequence>MKNIIFDMDGLLIDSENITFHIYKDYLCQIGYRYTKEMYISLLGKRKEFAQEQFKKDFGSSFPFDLFWEQTHIILDQELIHKPCLKIGCIPLLEYLKEHSYTIILATSSYKNRALNILKGQHIDHYFNDFICGDQVKNGKPHPEIFLEACKKIHCEPNQAIVLEDSETGIDAAFQAGCSVICIPDMIEPDFDHKKKCNYILSNLLDVLTIL</sequence>
<gene>
    <name evidence="1" type="ORF">FYJ50_08130</name>
</gene>
<dbReference type="Proteomes" id="UP000470082">
    <property type="component" value="Unassembled WGS sequence"/>
</dbReference>
<dbReference type="EMBL" id="VUMM01000019">
    <property type="protein sequence ID" value="MSS02055.1"/>
    <property type="molecule type" value="Genomic_DNA"/>
</dbReference>
<dbReference type="PANTHER" id="PTHR18901:SF38">
    <property type="entry name" value="PSEUDOURIDINE-5'-PHOSPHATASE"/>
    <property type="match status" value="1"/>
</dbReference>
<name>A0A7X2N427_9FIRM</name>
<dbReference type="SFLD" id="SFLDS00003">
    <property type="entry name" value="Haloacid_Dehalogenase"/>
    <property type="match status" value="1"/>
</dbReference>
<dbReference type="InterPro" id="IPR036412">
    <property type="entry name" value="HAD-like_sf"/>
</dbReference>
<comment type="caution">
    <text evidence="1">The sequence shown here is derived from an EMBL/GenBank/DDBJ whole genome shotgun (WGS) entry which is preliminary data.</text>
</comment>
<dbReference type="InterPro" id="IPR006439">
    <property type="entry name" value="HAD-SF_hydro_IA"/>
</dbReference>
<dbReference type="RefSeq" id="WP_154460908.1">
    <property type="nucleotide sequence ID" value="NZ_VUMM01000019.1"/>
</dbReference>
<dbReference type="NCBIfam" id="TIGR01549">
    <property type="entry name" value="HAD-SF-IA-v1"/>
    <property type="match status" value="1"/>
</dbReference>
<dbReference type="NCBIfam" id="TIGR01509">
    <property type="entry name" value="HAD-SF-IA-v3"/>
    <property type="match status" value="1"/>
</dbReference>
<evidence type="ECO:0000313" key="2">
    <source>
        <dbReference type="Proteomes" id="UP000470082"/>
    </source>
</evidence>